<dbReference type="Proteomes" id="UP000324800">
    <property type="component" value="Unassembled WGS sequence"/>
</dbReference>
<sequence>MLFPDGPKAKKRRRFARKILRILNVSKGAIDMILYGLRYNIQIRYYYVIEKLKIWTQINHYTILDLLSMKPHIIITEVLAQFTSVNTSASSALQFLNGFSSMLSLTFDIDLNNNHMLQLPEKRFQHI</sequence>
<organism evidence="1 2">
    <name type="scientific">Streblomastix strix</name>
    <dbReference type="NCBI Taxonomy" id="222440"/>
    <lineage>
        <taxon>Eukaryota</taxon>
        <taxon>Metamonada</taxon>
        <taxon>Preaxostyla</taxon>
        <taxon>Oxymonadida</taxon>
        <taxon>Streblomastigidae</taxon>
        <taxon>Streblomastix</taxon>
    </lineage>
</organism>
<reference evidence="1 2" key="1">
    <citation type="submission" date="2019-03" db="EMBL/GenBank/DDBJ databases">
        <title>Single cell metagenomics reveals metabolic interactions within the superorganism composed of flagellate Streblomastix strix and complex community of Bacteroidetes bacteria on its surface.</title>
        <authorList>
            <person name="Treitli S.C."/>
            <person name="Kolisko M."/>
            <person name="Husnik F."/>
            <person name="Keeling P."/>
            <person name="Hampl V."/>
        </authorList>
    </citation>
    <scope>NUCLEOTIDE SEQUENCE [LARGE SCALE GENOMIC DNA]</scope>
    <source>
        <strain evidence="1">ST1C</strain>
    </source>
</reference>
<protein>
    <submittedName>
        <fullName evidence="1">Uncharacterized protein</fullName>
    </submittedName>
</protein>
<comment type="caution">
    <text evidence="1">The sequence shown here is derived from an EMBL/GenBank/DDBJ whole genome shotgun (WGS) entry which is preliminary data.</text>
</comment>
<evidence type="ECO:0000313" key="2">
    <source>
        <dbReference type="Proteomes" id="UP000324800"/>
    </source>
</evidence>
<name>A0A5J4U0C9_9EUKA</name>
<proteinExistence type="predicted"/>
<gene>
    <name evidence="1" type="ORF">EZS28_041327</name>
</gene>
<accession>A0A5J4U0C9</accession>
<dbReference type="AlphaFoldDB" id="A0A5J4U0C9"/>
<dbReference type="EMBL" id="SNRW01023273">
    <property type="protein sequence ID" value="KAA6363145.1"/>
    <property type="molecule type" value="Genomic_DNA"/>
</dbReference>
<evidence type="ECO:0000313" key="1">
    <source>
        <dbReference type="EMBL" id="KAA6363145.1"/>
    </source>
</evidence>